<dbReference type="GeneID" id="81377223"/>
<evidence type="ECO:0000313" key="2">
    <source>
        <dbReference type="EMBL" id="KAJ5376720.1"/>
    </source>
</evidence>
<proteinExistence type="predicted"/>
<reference evidence="2" key="2">
    <citation type="journal article" date="2023" name="IMA Fungus">
        <title>Comparative genomic study of the Penicillium genus elucidates a diverse pangenome and 15 lateral gene transfer events.</title>
        <authorList>
            <person name="Petersen C."/>
            <person name="Sorensen T."/>
            <person name="Nielsen M.R."/>
            <person name="Sondergaard T.E."/>
            <person name="Sorensen J.L."/>
            <person name="Fitzpatrick D.A."/>
            <person name="Frisvad J.C."/>
            <person name="Nielsen K.L."/>
        </authorList>
    </citation>
    <scope>NUCLEOTIDE SEQUENCE</scope>
    <source>
        <strain evidence="2">IBT 29677</strain>
    </source>
</reference>
<dbReference type="AlphaFoldDB" id="A0A9W9VEP1"/>
<protein>
    <submittedName>
        <fullName evidence="2">Uncharacterized protein</fullName>
    </submittedName>
</protein>
<dbReference type="RefSeq" id="XP_056481750.1">
    <property type="nucleotide sequence ID" value="XM_056638243.1"/>
</dbReference>
<comment type="caution">
    <text evidence="2">The sequence shown here is derived from an EMBL/GenBank/DDBJ whole genome shotgun (WGS) entry which is preliminary data.</text>
</comment>
<accession>A0A9W9VEP1</accession>
<keyword evidence="3" id="KW-1185">Reference proteome</keyword>
<feature type="compositionally biased region" description="Polar residues" evidence="1">
    <location>
        <begin position="10"/>
        <end position="21"/>
    </location>
</feature>
<evidence type="ECO:0000313" key="3">
    <source>
        <dbReference type="Proteomes" id="UP001147747"/>
    </source>
</evidence>
<organism evidence="2 3">
    <name type="scientific">Penicillium cosmopolitanum</name>
    <dbReference type="NCBI Taxonomy" id="1131564"/>
    <lineage>
        <taxon>Eukaryota</taxon>
        <taxon>Fungi</taxon>
        <taxon>Dikarya</taxon>
        <taxon>Ascomycota</taxon>
        <taxon>Pezizomycotina</taxon>
        <taxon>Eurotiomycetes</taxon>
        <taxon>Eurotiomycetidae</taxon>
        <taxon>Eurotiales</taxon>
        <taxon>Aspergillaceae</taxon>
        <taxon>Penicillium</taxon>
    </lineage>
</organism>
<name>A0A9W9VEP1_9EURO</name>
<evidence type="ECO:0000256" key="1">
    <source>
        <dbReference type="SAM" id="MobiDB-lite"/>
    </source>
</evidence>
<reference evidence="2" key="1">
    <citation type="submission" date="2022-12" db="EMBL/GenBank/DDBJ databases">
        <authorList>
            <person name="Petersen C."/>
        </authorList>
    </citation>
    <scope>NUCLEOTIDE SEQUENCE</scope>
    <source>
        <strain evidence="2">IBT 29677</strain>
    </source>
</reference>
<dbReference type="EMBL" id="JAPZBU010000012">
    <property type="protein sequence ID" value="KAJ5376720.1"/>
    <property type="molecule type" value="Genomic_DNA"/>
</dbReference>
<feature type="region of interest" description="Disordered" evidence="1">
    <location>
        <begin position="1"/>
        <end position="21"/>
    </location>
</feature>
<sequence>MNEEKRGDAGNSTYMLQTASRNETRYEYQRIRSNKLDEGSGLYLRGQRQIMSEKSTAKDE</sequence>
<gene>
    <name evidence="2" type="ORF">N7509_013606</name>
</gene>
<dbReference type="Proteomes" id="UP001147747">
    <property type="component" value="Unassembled WGS sequence"/>
</dbReference>